<feature type="signal peptide" evidence="6">
    <location>
        <begin position="1"/>
        <end position="19"/>
    </location>
</feature>
<dbReference type="OrthoDB" id="420380at2759"/>
<evidence type="ECO:0000259" key="7">
    <source>
        <dbReference type="PROSITE" id="PS51471"/>
    </source>
</evidence>
<dbReference type="GO" id="GO:0005783">
    <property type="term" value="C:endoplasmic reticulum"/>
    <property type="evidence" value="ECO:0007669"/>
    <property type="project" value="TreeGrafter"/>
</dbReference>
<dbReference type="Gene3D" id="2.60.120.620">
    <property type="entry name" value="q2cbj1_9rhob like domain"/>
    <property type="match status" value="1"/>
</dbReference>
<gene>
    <name evidence="9" type="primary">Aste57867_13399</name>
    <name evidence="8" type="ORF">As57867_013349</name>
    <name evidence="9" type="ORF">ASTE57867_13399</name>
</gene>
<dbReference type="PANTHER" id="PTHR10869">
    <property type="entry name" value="PROLYL 4-HYDROXYLASE ALPHA SUBUNIT"/>
    <property type="match status" value="1"/>
</dbReference>
<reference evidence="9 10" key="1">
    <citation type="submission" date="2019-03" db="EMBL/GenBank/DDBJ databases">
        <authorList>
            <person name="Gaulin E."/>
            <person name="Dumas B."/>
        </authorList>
    </citation>
    <scope>NUCLEOTIDE SEQUENCE [LARGE SCALE GENOMIC DNA]</scope>
    <source>
        <strain evidence="9">CBS 568.67</strain>
    </source>
</reference>
<name>A0A485KY18_9STRA</name>
<evidence type="ECO:0000256" key="4">
    <source>
        <dbReference type="ARBA" id="ARBA00023002"/>
    </source>
</evidence>
<evidence type="ECO:0000256" key="1">
    <source>
        <dbReference type="ARBA" id="ARBA00001961"/>
    </source>
</evidence>
<dbReference type="PANTHER" id="PTHR10869:SF226">
    <property type="entry name" value="PROLYL 4-HYDROXYLASE ALPHA SUBUNIT DOMAIN-CONTAINING PROTEIN"/>
    <property type="match status" value="1"/>
</dbReference>
<dbReference type="Pfam" id="PF13640">
    <property type="entry name" value="2OG-FeII_Oxy_3"/>
    <property type="match status" value="1"/>
</dbReference>
<evidence type="ECO:0000313" key="9">
    <source>
        <dbReference type="EMBL" id="VFT90238.1"/>
    </source>
</evidence>
<organism evidence="9 10">
    <name type="scientific">Aphanomyces stellatus</name>
    <dbReference type="NCBI Taxonomy" id="120398"/>
    <lineage>
        <taxon>Eukaryota</taxon>
        <taxon>Sar</taxon>
        <taxon>Stramenopiles</taxon>
        <taxon>Oomycota</taxon>
        <taxon>Saprolegniomycetes</taxon>
        <taxon>Saprolegniales</taxon>
        <taxon>Verrucalvaceae</taxon>
        <taxon>Aphanomyces</taxon>
    </lineage>
</organism>
<dbReference type="InterPro" id="IPR044862">
    <property type="entry name" value="Pro_4_hyd_alph_FE2OG_OXY"/>
</dbReference>
<evidence type="ECO:0000313" key="8">
    <source>
        <dbReference type="EMBL" id="KAF0695802.1"/>
    </source>
</evidence>
<keyword evidence="4" id="KW-0560">Oxidoreductase</keyword>
<dbReference type="GO" id="GO:0005506">
    <property type="term" value="F:iron ion binding"/>
    <property type="evidence" value="ECO:0007669"/>
    <property type="project" value="InterPro"/>
</dbReference>
<keyword evidence="10" id="KW-1185">Reference proteome</keyword>
<proteinExistence type="predicted"/>
<evidence type="ECO:0000256" key="6">
    <source>
        <dbReference type="SAM" id="SignalP"/>
    </source>
</evidence>
<reference evidence="8" key="2">
    <citation type="submission" date="2019-06" db="EMBL/GenBank/DDBJ databases">
        <title>Genomics analysis of Aphanomyces spp. identifies a new class of oomycete effector associated with host adaptation.</title>
        <authorList>
            <person name="Gaulin E."/>
        </authorList>
    </citation>
    <scope>NUCLEOTIDE SEQUENCE</scope>
    <source>
        <strain evidence="8">CBS 578.67</strain>
    </source>
</reference>
<dbReference type="InterPro" id="IPR005123">
    <property type="entry name" value="Oxoglu/Fe-dep_dioxygenase_dom"/>
</dbReference>
<dbReference type="GO" id="GO:0031418">
    <property type="term" value="F:L-ascorbic acid binding"/>
    <property type="evidence" value="ECO:0007669"/>
    <property type="project" value="InterPro"/>
</dbReference>
<dbReference type="Proteomes" id="UP000332933">
    <property type="component" value="Unassembled WGS sequence"/>
</dbReference>
<keyword evidence="5" id="KW-0408">Iron</keyword>
<dbReference type="PROSITE" id="PS51471">
    <property type="entry name" value="FE2OG_OXY"/>
    <property type="match status" value="1"/>
</dbReference>
<protein>
    <submittedName>
        <fullName evidence="9">Aste57867_13399 protein</fullName>
    </submittedName>
</protein>
<feature type="domain" description="Fe2OG dioxygenase" evidence="7">
    <location>
        <begin position="224"/>
        <end position="388"/>
    </location>
</feature>
<dbReference type="GO" id="GO:0004656">
    <property type="term" value="F:procollagen-proline 4-dioxygenase activity"/>
    <property type="evidence" value="ECO:0007669"/>
    <property type="project" value="TreeGrafter"/>
</dbReference>
<evidence type="ECO:0000313" key="10">
    <source>
        <dbReference type="Proteomes" id="UP000332933"/>
    </source>
</evidence>
<keyword evidence="2" id="KW-0479">Metal-binding</keyword>
<dbReference type="EMBL" id="VJMH01005449">
    <property type="protein sequence ID" value="KAF0695802.1"/>
    <property type="molecule type" value="Genomic_DNA"/>
</dbReference>
<dbReference type="SMART" id="SM00702">
    <property type="entry name" value="P4Hc"/>
    <property type="match status" value="1"/>
</dbReference>
<accession>A0A485KY18</accession>
<keyword evidence="3" id="KW-0223">Dioxygenase</keyword>
<evidence type="ECO:0000256" key="5">
    <source>
        <dbReference type="ARBA" id="ARBA00023004"/>
    </source>
</evidence>
<dbReference type="InterPro" id="IPR045054">
    <property type="entry name" value="P4HA-like"/>
</dbReference>
<dbReference type="EMBL" id="CAADRA010005470">
    <property type="protein sequence ID" value="VFT90238.1"/>
    <property type="molecule type" value="Genomic_DNA"/>
</dbReference>
<dbReference type="InterPro" id="IPR006620">
    <property type="entry name" value="Pro_4_hyd_alph"/>
</dbReference>
<sequence>MSILRRALLAALYFVAARATVLSVTVFPNGESTGGVQVDLTPVDVPSGRILAVYLSTLVKVDGVYTDETKSSTQDIADRVYTGQGRLVESFDDLAENDRLYVVAPNLLFVWPFVEMGHRVLIESPQSPTGKPIVLESFSDSPRVFLIHDFFTNDEADTVIERILAIDDEDFKLKRSTVGHDSSIGLKSNVRTSENAYDSQSDVAISLMKRSFDLLGIGAFQQGMADGLQLLRYQPKQAYIPHHDWFDIGTTEGFNWDPKANGANRFATVFLYLSNVTRGGQTVFPRADMPPGFDHPIAPTDNDMPGFEKGTWEYKMVQQCYSKMASYPRKTHAVLFYNQKGNGRRSIAMHDGLTAITSLAGELDVMSEHGGCPVVEGTKWAANLWVWNKSDRTHHPEVSLSFQNHLATAVDVYWSETMMFRLQGGEKLEGQISYGGQWSFRDADTGNVLLQHRLDMRVPSPQWISLPRQPTDAQALPADGVTTFEEVFATDKYIKEEL</sequence>
<evidence type="ECO:0000256" key="3">
    <source>
        <dbReference type="ARBA" id="ARBA00022964"/>
    </source>
</evidence>
<feature type="chain" id="PRO_5033437139" evidence="6">
    <location>
        <begin position="20"/>
        <end position="498"/>
    </location>
</feature>
<evidence type="ECO:0000256" key="2">
    <source>
        <dbReference type="ARBA" id="ARBA00022723"/>
    </source>
</evidence>
<dbReference type="AlphaFoldDB" id="A0A485KY18"/>
<keyword evidence="6" id="KW-0732">Signal</keyword>
<comment type="cofactor">
    <cofactor evidence="1">
        <name>L-ascorbate</name>
        <dbReference type="ChEBI" id="CHEBI:38290"/>
    </cofactor>
</comment>